<feature type="chain" id="PRO_5035187433" description="Gustatory receptor" evidence="2">
    <location>
        <begin position="22"/>
        <end position="291"/>
    </location>
</feature>
<keyword evidence="1" id="KW-1133">Transmembrane helix</keyword>
<name>A0A8J5UTP4_9HYME</name>
<reference evidence="3" key="2">
    <citation type="submission" date="2021-04" db="EMBL/GenBank/DDBJ databases">
        <title>Genome-wide patterns of bracovirus chromosomal integration into multiple host tissues during parasitism.</title>
        <authorList>
            <person name="Chebbi M.A.C."/>
        </authorList>
    </citation>
    <scope>NUCLEOTIDE SEQUENCE</scope>
    <source>
        <tissue evidence="3">Whole body</tissue>
    </source>
</reference>
<feature type="transmembrane region" description="Helical" evidence="1">
    <location>
        <begin position="233"/>
        <end position="260"/>
    </location>
</feature>
<dbReference type="OrthoDB" id="10357124at2759"/>
<accession>A0A8J5UTP4</accession>
<evidence type="ECO:0000313" key="4">
    <source>
        <dbReference type="Proteomes" id="UP000729913"/>
    </source>
</evidence>
<keyword evidence="1" id="KW-0472">Membrane</keyword>
<gene>
    <name evidence="3" type="ORF">G9C98_007066</name>
</gene>
<proteinExistence type="predicted"/>
<feature type="signal peptide" evidence="2">
    <location>
        <begin position="1"/>
        <end position="21"/>
    </location>
</feature>
<feature type="transmembrane region" description="Helical" evidence="1">
    <location>
        <begin position="123"/>
        <end position="150"/>
    </location>
</feature>
<evidence type="ECO:0000313" key="3">
    <source>
        <dbReference type="EMBL" id="KAG8041762.1"/>
    </source>
</evidence>
<keyword evidence="1" id="KW-0812">Transmembrane</keyword>
<keyword evidence="2" id="KW-0732">Signal</keyword>
<reference evidence="3" key="1">
    <citation type="submission" date="2020-03" db="EMBL/GenBank/DDBJ databases">
        <authorList>
            <person name="Chebbi M.A."/>
            <person name="Drezen J.M."/>
        </authorList>
    </citation>
    <scope>NUCLEOTIDE SEQUENCE</scope>
    <source>
        <tissue evidence="3">Whole body</tissue>
    </source>
</reference>
<dbReference type="AlphaFoldDB" id="A0A8J5UTP4"/>
<keyword evidence="4" id="KW-1185">Reference proteome</keyword>
<sequence length="291" mass="34226">MWKEAIICIVGTFCFLQIVDSHPAIVSTSFDVKNETQDIKYTVWSENHDESKFYFKPSRMADNSSMSSVELRIESFTPNQTETSSEILAQKESFLFVVEPSHSEFAREVLRLMKLVFNFCISYGFLFLSTIMMVDFFIFYCLINLYLLYTWKSINKNSQNLKESHKEKRKLILRWLLVTAISILTQTDKIFQDIQQEEQHILIIRYWNSSYSIFDNDFGNKLMVYLLLSGEYVLVKIFIVWPILIVMAIISMIYCITLVVKTTYMLLDHVYDLKKELDSKVIVTPCINSRI</sequence>
<evidence type="ECO:0000256" key="2">
    <source>
        <dbReference type="SAM" id="SignalP"/>
    </source>
</evidence>
<organism evidence="3 4">
    <name type="scientific">Cotesia typhae</name>
    <dbReference type="NCBI Taxonomy" id="2053667"/>
    <lineage>
        <taxon>Eukaryota</taxon>
        <taxon>Metazoa</taxon>
        <taxon>Ecdysozoa</taxon>
        <taxon>Arthropoda</taxon>
        <taxon>Hexapoda</taxon>
        <taxon>Insecta</taxon>
        <taxon>Pterygota</taxon>
        <taxon>Neoptera</taxon>
        <taxon>Endopterygota</taxon>
        <taxon>Hymenoptera</taxon>
        <taxon>Apocrita</taxon>
        <taxon>Ichneumonoidea</taxon>
        <taxon>Braconidae</taxon>
        <taxon>Microgastrinae</taxon>
        <taxon>Cotesia</taxon>
    </lineage>
</organism>
<dbReference type="Proteomes" id="UP000729913">
    <property type="component" value="Unassembled WGS sequence"/>
</dbReference>
<protein>
    <recommendedName>
        <fullName evidence="5">Gustatory receptor</fullName>
    </recommendedName>
</protein>
<comment type="caution">
    <text evidence="3">The sequence shown here is derived from an EMBL/GenBank/DDBJ whole genome shotgun (WGS) entry which is preliminary data.</text>
</comment>
<evidence type="ECO:0008006" key="5">
    <source>
        <dbReference type="Google" id="ProtNLM"/>
    </source>
</evidence>
<evidence type="ECO:0000256" key="1">
    <source>
        <dbReference type="SAM" id="Phobius"/>
    </source>
</evidence>
<dbReference type="EMBL" id="JAAOIC020000006">
    <property type="protein sequence ID" value="KAG8041762.1"/>
    <property type="molecule type" value="Genomic_DNA"/>
</dbReference>